<dbReference type="EMBL" id="MU006060">
    <property type="protein sequence ID" value="KAF2857198.1"/>
    <property type="molecule type" value="Genomic_DNA"/>
</dbReference>
<evidence type="ECO:0000313" key="1">
    <source>
        <dbReference type="EMBL" id="KAF2857198.1"/>
    </source>
</evidence>
<sequence>MHIELRKLKIVAALSEETTCYSAEIWVDGQRAFLASNHGHGAADIFHPVGSLSEADVDVWLAANRAPTRFGDTVLKHTLEFEVAALMTRIEEAKRLRRTFRKNLVVIEDGKVWSYALKGRPAETVASAIKRQKPAARVVNGDDAALEEAITIMIAADELAGGR</sequence>
<organism evidence="1 2">
    <name type="scientific">Piedraia hortae CBS 480.64</name>
    <dbReference type="NCBI Taxonomy" id="1314780"/>
    <lineage>
        <taxon>Eukaryota</taxon>
        <taxon>Fungi</taxon>
        <taxon>Dikarya</taxon>
        <taxon>Ascomycota</taxon>
        <taxon>Pezizomycotina</taxon>
        <taxon>Dothideomycetes</taxon>
        <taxon>Dothideomycetidae</taxon>
        <taxon>Capnodiales</taxon>
        <taxon>Piedraiaceae</taxon>
        <taxon>Piedraia</taxon>
    </lineage>
</organism>
<accession>A0A6A7BRR6</accession>
<keyword evidence="2" id="KW-1185">Reference proteome</keyword>
<evidence type="ECO:0000313" key="2">
    <source>
        <dbReference type="Proteomes" id="UP000799421"/>
    </source>
</evidence>
<proteinExistence type="predicted"/>
<name>A0A6A7BRR6_9PEZI</name>
<dbReference type="Proteomes" id="UP000799421">
    <property type="component" value="Unassembled WGS sequence"/>
</dbReference>
<dbReference type="OrthoDB" id="449359at2759"/>
<protein>
    <submittedName>
        <fullName evidence="1">Uncharacterized protein</fullName>
    </submittedName>
</protein>
<reference evidence="1" key="1">
    <citation type="journal article" date="2020" name="Stud. Mycol.">
        <title>101 Dothideomycetes genomes: a test case for predicting lifestyles and emergence of pathogens.</title>
        <authorList>
            <person name="Haridas S."/>
            <person name="Albert R."/>
            <person name="Binder M."/>
            <person name="Bloem J."/>
            <person name="Labutti K."/>
            <person name="Salamov A."/>
            <person name="Andreopoulos B."/>
            <person name="Baker S."/>
            <person name="Barry K."/>
            <person name="Bills G."/>
            <person name="Bluhm B."/>
            <person name="Cannon C."/>
            <person name="Castanera R."/>
            <person name="Culley D."/>
            <person name="Daum C."/>
            <person name="Ezra D."/>
            <person name="Gonzalez J."/>
            <person name="Henrissat B."/>
            <person name="Kuo A."/>
            <person name="Liang C."/>
            <person name="Lipzen A."/>
            <person name="Lutzoni F."/>
            <person name="Magnuson J."/>
            <person name="Mondo S."/>
            <person name="Nolan M."/>
            <person name="Ohm R."/>
            <person name="Pangilinan J."/>
            <person name="Park H.-J."/>
            <person name="Ramirez L."/>
            <person name="Alfaro M."/>
            <person name="Sun H."/>
            <person name="Tritt A."/>
            <person name="Yoshinaga Y."/>
            <person name="Zwiers L.-H."/>
            <person name="Turgeon B."/>
            <person name="Goodwin S."/>
            <person name="Spatafora J."/>
            <person name="Crous P."/>
            <person name="Grigoriev I."/>
        </authorList>
    </citation>
    <scope>NUCLEOTIDE SEQUENCE</scope>
    <source>
        <strain evidence="1">CBS 480.64</strain>
    </source>
</reference>
<gene>
    <name evidence="1" type="ORF">K470DRAFT_267028</name>
</gene>
<dbReference type="AlphaFoldDB" id="A0A6A7BRR6"/>